<dbReference type="InterPro" id="IPR036817">
    <property type="entry name" value="Transthyretin/HIU_hydrolase_sf"/>
</dbReference>
<dbReference type="AlphaFoldDB" id="A0A0H2MQU7"/>
<sequence>MAFISSHTLNGVDGTHASDILVTLTRLGEKAPLFTTRMDSAGRLSQEVDIADSDPAMIYELVFATAPYWLTRNLPTENNQIIFDIVLRFRMPDPYGKYHMPIILSPNSYSTWASS</sequence>
<proteinExistence type="predicted"/>
<name>A0A0H2MQU7_9PROT</name>
<dbReference type="OrthoDB" id="9792386at2"/>
<evidence type="ECO:0000259" key="1">
    <source>
        <dbReference type="Pfam" id="PF00576"/>
    </source>
</evidence>
<dbReference type="EMBL" id="LAQL01000020">
    <property type="protein sequence ID" value="KLN59045.1"/>
    <property type="molecule type" value="Genomic_DNA"/>
</dbReference>
<reference evidence="2 3" key="1">
    <citation type="submission" date="2015-03" db="EMBL/GenBank/DDBJ databases">
        <title>Genome Sequence of Kiloniella spongiae MEBiC09566, isolated from a marine sponge.</title>
        <authorList>
            <person name="Shao Z."/>
            <person name="Wang L."/>
            <person name="Li X."/>
        </authorList>
    </citation>
    <scope>NUCLEOTIDE SEQUENCE [LARGE SCALE GENOMIC DNA]</scope>
    <source>
        <strain evidence="2 3">MEBiC09566</strain>
    </source>
</reference>
<evidence type="ECO:0000313" key="2">
    <source>
        <dbReference type="EMBL" id="KLN59045.1"/>
    </source>
</evidence>
<dbReference type="InterPro" id="IPR023416">
    <property type="entry name" value="Transthyretin/HIU_hydrolase_d"/>
</dbReference>
<feature type="domain" description="Transthyretin/hydroxyisourate hydrolase" evidence="1">
    <location>
        <begin position="4"/>
        <end position="112"/>
    </location>
</feature>
<dbReference type="RefSeq" id="WP_047765922.1">
    <property type="nucleotide sequence ID" value="NZ_LAQL01000020.1"/>
</dbReference>
<dbReference type="Proteomes" id="UP000035444">
    <property type="component" value="Unassembled WGS sequence"/>
</dbReference>
<gene>
    <name evidence="2" type="ORF">WH96_19485</name>
</gene>
<comment type="caution">
    <text evidence="2">The sequence shown here is derived from an EMBL/GenBank/DDBJ whole genome shotgun (WGS) entry which is preliminary data.</text>
</comment>
<dbReference type="Gene3D" id="2.60.40.180">
    <property type="entry name" value="Transthyretin/hydroxyisourate hydrolase domain"/>
    <property type="match status" value="1"/>
</dbReference>
<organism evidence="2 3">
    <name type="scientific">Kiloniella spongiae</name>
    <dbReference type="NCBI Taxonomy" id="1489064"/>
    <lineage>
        <taxon>Bacteria</taxon>
        <taxon>Pseudomonadati</taxon>
        <taxon>Pseudomonadota</taxon>
        <taxon>Alphaproteobacteria</taxon>
        <taxon>Rhodospirillales</taxon>
        <taxon>Kiloniellaceae</taxon>
        <taxon>Kiloniella</taxon>
    </lineage>
</organism>
<keyword evidence="3" id="KW-1185">Reference proteome</keyword>
<protein>
    <recommendedName>
        <fullName evidence="1">Transthyretin/hydroxyisourate hydrolase domain-containing protein</fullName>
    </recommendedName>
</protein>
<dbReference type="SUPFAM" id="SSF49472">
    <property type="entry name" value="Transthyretin (synonym: prealbumin)"/>
    <property type="match status" value="1"/>
</dbReference>
<evidence type="ECO:0000313" key="3">
    <source>
        <dbReference type="Proteomes" id="UP000035444"/>
    </source>
</evidence>
<dbReference type="Pfam" id="PF00576">
    <property type="entry name" value="Transthyretin"/>
    <property type="match status" value="1"/>
</dbReference>
<dbReference type="STRING" id="1489064.WH96_19485"/>
<accession>A0A0H2MQU7</accession>